<name>A0ABT4UW19_9PSEU</name>
<gene>
    <name evidence="3" type="ORF">OU415_10615</name>
</gene>
<dbReference type="PANTHER" id="PTHR42059:SF1">
    <property type="entry name" value="TNT DOMAIN-CONTAINING PROTEIN"/>
    <property type="match status" value="1"/>
</dbReference>
<feature type="compositionally biased region" description="Pro residues" evidence="1">
    <location>
        <begin position="744"/>
        <end position="754"/>
    </location>
</feature>
<feature type="compositionally biased region" description="Acidic residues" evidence="1">
    <location>
        <begin position="332"/>
        <end position="345"/>
    </location>
</feature>
<dbReference type="SUPFAM" id="SSF160424">
    <property type="entry name" value="BH3703-like"/>
    <property type="match status" value="1"/>
</dbReference>
<evidence type="ECO:0000256" key="1">
    <source>
        <dbReference type="SAM" id="MobiDB-lite"/>
    </source>
</evidence>
<dbReference type="InterPro" id="IPR036170">
    <property type="entry name" value="YezG-like_sf"/>
</dbReference>
<dbReference type="Proteomes" id="UP001210380">
    <property type="component" value="Unassembled WGS sequence"/>
</dbReference>
<protein>
    <submittedName>
        <fullName evidence="3">Glycohydrolase toxin TNT-related protein</fullName>
    </submittedName>
</protein>
<dbReference type="RefSeq" id="WP_270948464.1">
    <property type="nucleotide sequence ID" value="NZ_JAQGLA010000011.1"/>
</dbReference>
<feature type="compositionally biased region" description="Low complexity" evidence="1">
    <location>
        <begin position="385"/>
        <end position="396"/>
    </location>
</feature>
<feature type="compositionally biased region" description="Gly residues" evidence="1">
    <location>
        <begin position="755"/>
        <end position="769"/>
    </location>
</feature>
<dbReference type="PANTHER" id="PTHR42059">
    <property type="entry name" value="TNT DOMAIN-CONTAINING PROTEIN"/>
    <property type="match status" value="1"/>
</dbReference>
<feature type="compositionally biased region" description="Pro residues" evidence="1">
    <location>
        <begin position="679"/>
        <end position="706"/>
    </location>
</feature>
<evidence type="ECO:0000259" key="2">
    <source>
        <dbReference type="Pfam" id="PF14021"/>
    </source>
</evidence>
<accession>A0ABT4UW19</accession>
<feature type="compositionally biased region" description="Low complexity" evidence="1">
    <location>
        <begin position="710"/>
        <end position="721"/>
    </location>
</feature>
<feature type="region of interest" description="Disordered" evidence="1">
    <location>
        <begin position="138"/>
        <end position="207"/>
    </location>
</feature>
<keyword evidence="4" id="KW-1185">Reference proteome</keyword>
<dbReference type="EMBL" id="JAQGLA010000011">
    <property type="protein sequence ID" value="MDA3625890.1"/>
    <property type="molecule type" value="Genomic_DNA"/>
</dbReference>
<evidence type="ECO:0000313" key="3">
    <source>
        <dbReference type="EMBL" id="MDA3625890.1"/>
    </source>
</evidence>
<dbReference type="InterPro" id="IPR053024">
    <property type="entry name" value="Fungal_surface_NADase"/>
</dbReference>
<feature type="compositionally biased region" description="Acidic residues" evidence="1">
    <location>
        <begin position="503"/>
        <end position="513"/>
    </location>
</feature>
<feature type="compositionally biased region" description="Pro residues" evidence="1">
    <location>
        <begin position="642"/>
        <end position="658"/>
    </location>
</feature>
<feature type="compositionally biased region" description="Low complexity" evidence="1">
    <location>
        <begin position="349"/>
        <end position="363"/>
    </location>
</feature>
<organism evidence="3 4">
    <name type="scientific">Saccharopolyspora oryzae</name>
    <dbReference type="NCBI Taxonomy" id="2997343"/>
    <lineage>
        <taxon>Bacteria</taxon>
        <taxon>Bacillati</taxon>
        <taxon>Actinomycetota</taxon>
        <taxon>Actinomycetes</taxon>
        <taxon>Pseudonocardiales</taxon>
        <taxon>Pseudonocardiaceae</taxon>
        <taxon>Saccharopolyspora</taxon>
    </lineage>
</organism>
<feature type="domain" description="TNT" evidence="2">
    <location>
        <begin position="793"/>
        <end position="877"/>
    </location>
</feature>
<reference evidence="3 4" key="1">
    <citation type="submission" date="2022-11" db="EMBL/GenBank/DDBJ databases">
        <title>Draft genome sequence of Saccharopolyspora sp. WRP15-2 isolated from rhizosphere soils of wild rice in Thailand.</title>
        <authorList>
            <person name="Duangmal K."/>
            <person name="Kammanee S."/>
            <person name="Muangham S."/>
        </authorList>
    </citation>
    <scope>NUCLEOTIDE SEQUENCE [LARGE SCALE GENOMIC DNA]</scope>
    <source>
        <strain evidence="3 4">WRP15-2</strain>
    </source>
</reference>
<sequence>MSRPTAISPEEQEQIARKIGVLLLQGAPEDWQEITVEYRATGEYHDLLGEVTAQDGSSRSLEPPVELREIFESLREGMYRPDVGTWLSALYVVERPSSYRIDINFDTEPGWQRPLPRAAYVDELRRYPRAEENIPDWMRDRIDGTGPVAEAPVNGAPVAQSPVAEPPTAEQDAVEPHDVEPPVAEPSAAQSSVTEQAPAPEPEVDEPTGFQVANAFDDFDEQGRPVVADREPVPAEETARLRQYLENAPVVLASREDEEDQLDPERPAVVPGTWHTDGTWLWPGAIAFYLAQYGVPPEPELVAHVRRRGFQLTEVDDATRDAAVSELIDQPADSDDEPADFDDEPQSSAVEVPEVADAEPVIADETPSYADEAQDFDDEPRGFTEPDAAEAPAPAVVEDDEVEQTGGSRHVLDDEEELPDTESVLGKLHDRLTEFQVDGSSYRIGSISENARCLVQEGPDWIVTAEQGEDVRFARVDHAAAYLLGSLLLEEPAADAPQVAEQAEADLSDDESDLPQRTPEADLPQRTPEAGLPQRPEPELPQRTPEPSLPQRTPESGLPQRTPDLPQRAAESDLPQRAPESDLPQRAPESDLPQRTPEAGLPQRTPGDALPQSQRAPEPELPQRAPEPSAANPLFTANQEPPAQPEPPVQPEAAPPAAQPNEEATRLQQAPQLDRPAAAGPPSPPVGQPVQQPPVGGPGAPPPLPKRQPRQGGNPAPQGAPGPVGGAERRPGPGGPGMAGPHRQGPPPGPPRPPQGGGQQPGGQAGPPGGQQIQPLNGEPPLTLYRDRRVIMLQPGTELDRFGEPNGNVVYAMRTPYTHRSLPPQWSNRSYFAYRIQRPIQAMRGTAVPWFEQPGGGTAFVLPASISELLADGTLAEMPATERPPME</sequence>
<feature type="region of interest" description="Disordered" evidence="1">
    <location>
        <begin position="495"/>
        <end position="781"/>
    </location>
</feature>
<proteinExistence type="predicted"/>
<evidence type="ECO:0000313" key="4">
    <source>
        <dbReference type="Proteomes" id="UP001210380"/>
    </source>
</evidence>
<dbReference type="InterPro" id="IPR025331">
    <property type="entry name" value="TNT"/>
</dbReference>
<dbReference type="Pfam" id="PF14021">
    <property type="entry name" value="TNT"/>
    <property type="match status" value="1"/>
</dbReference>
<comment type="caution">
    <text evidence="3">The sequence shown here is derived from an EMBL/GenBank/DDBJ whole genome shotgun (WGS) entry which is preliminary data.</text>
</comment>
<feature type="region of interest" description="Disordered" evidence="1">
    <location>
        <begin position="328"/>
        <end position="421"/>
    </location>
</feature>